<dbReference type="FunFam" id="2.60.40.10:FF:000028">
    <property type="entry name" value="Neuronal cell adhesion molecule"/>
    <property type="match status" value="1"/>
</dbReference>
<evidence type="ECO:0000313" key="17">
    <source>
        <dbReference type="EMBL" id="GIY08819.1"/>
    </source>
</evidence>
<dbReference type="GO" id="GO:0048666">
    <property type="term" value="P:neuron development"/>
    <property type="evidence" value="ECO:0007669"/>
    <property type="project" value="UniProtKB-ARBA"/>
</dbReference>
<dbReference type="Gene3D" id="3.90.190.10">
    <property type="entry name" value="Protein tyrosine phosphatase superfamily"/>
    <property type="match status" value="2"/>
</dbReference>
<feature type="domain" description="Tyrosine-protein phosphatase" evidence="14">
    <location>
        <begin position="2540"/>
        <end position="2796"/>
    </location>
</feature>
<feature type="domain" description="Fibronectin type-III" evidence="16">
    <location>
        <begin position="1427"/>
        <end position="1517"/>
    </location>
</feature>
<dbReference type="SUPFAM" id="SSF49265">
    <property type="entry name" value="Fibronectin type III"/>
    <property type="match status" value="16"/>
</dbReference>
<feature type="domain" description="Fibronectin type-III" evidence="16">
    <location>
        <begin position="1334"/>
        <end position="1423"/>
    </location>
</feature>
<feature type="domain" description="Fibronectin type-III" evidence="16">
    <location>
        <begin position="212"/>
        <end position="301"/>
    </location>
</feature>
<dbReference type="PROSITE" id="PS50853">
    <property type="entry name" value="FN3"/>
    <property type="match status" value="29"/>
</dbReference>
<accession>A0AAV4QIZ6</accession>
<comment type="subcellular location">
    <subcellularLocation>
        <location evidence="1">Membrane</location>
        <topology evidence="1">Single-pass type I membrane protein</topology>
    </subcellularLocation>
</comment>
<dbReference type="InterPro" id="IPR050713">
    <property type="entry name" value="RTP_Phos/Ushers"/>
</dbReference>
<keyword evidence="9 12" id="KW-0472">Membrane</keyword>
<keyword evidence="10" id="KW-0325">Glycoprotein</keyword>
<comment type="catalytic activity">
    <reaction evidence="11">
        <text>O-phospho-L-tyrosyl-[protein] + H2O = L-tyrosyl-[protein] + phosphate</text>
        <dbReference type="Rhea" id="RHEA:10684"/>
        <dbReference type="Rhea" id="RHEA-COMP:10136"/>
        <dbReference type="Rhea" id="RHEA-COMP:20101"/>
        <dbReference type="ChEBI" id="CHEBI:15377"/>
        <dbReference type="ChEBI" id="CHEBI:43474"/>
        <dbReference type="ChEBI" id="CHEBI:46858"/>
        <dbReference type="ChEBI" id="CHEBI:61978"/>
        <dbReference type="EC" id="3.1.3.48"/>
    </reaction>
</comment>
<protein>
    <recommendedName>
        <fullName evidence="2">protein-tyrosine-phosphatase</fullName>
        <ecNumber evidence="2">3.1.3.48</ecNumber>
    </recommendedName>
</protein>
<feature type="signal peptide" evidence="13">
    <location>
        <begin position="1"/>
        <end position="20"/>
    </location>
</feature>
<feature type="domain" description="Fibronectin type-III" evidence="16">
    <location>
        <begin position="1614"/>
        <end position="1704"/>
    </location>
</feature>
<keyword evidence="18" id="KW-1185">Reference proteome</keyword>
<feature type="domain" description="Fibronectin type-III" evidence="16">
    <location>
        <begin position="866"/>
        <end position="956"/>
    </location>
</feature>
<dbReference type="InterPro" id="IPR029021">
    <property type="entry name" value="Prot-tyrosine_phosphatase-like"/>
</dbReference>
<dbReference type="InterPro" id="IPR041201">
    <property type="entry name" value="PTPRJ_TM"/>
</dbReference>
<feature type="domain" description="Fibronectin type-III" evidence="16">
    <location>
        <begin position="1895"/>
        <end position="1984"/>
    </location>
</feature>
<dbReference type="Pfam" id="PF00102">
    <property type="entry name" value="Y_phosphatase"/>
    <property type="match status" value="2"/>
</dbReference>
<feature type="chain" id="PRO_5043921213" description="protein-tyrosine-phosphatase" evidence="13">
    <location>
        <begin position="21"/>
        <end position="3847"/>
    </location>
</feature>
<dbReference type="PRINTS" id="PR00700">
    <property type="entry name" value="PRTYPHPHTASE"/>
</dbReference>
<keyword evidence="5" id="KW-0677">Repeat</keyword>
<dbReference type="GO" id="GO:0004725">
    <property type="term" value="F:protein tyrosine phosphatase activity"/>
    <property type="evidence" value="ECO:0007669"/>
    <property type="project" value="UniProtKB-EC"/>
</dbReference>
<evidence type="ECO:0000256" key="10">
    <source>
        <dbReference type="ARBA" id="ARBA00023180"/>
    </source>
</evidence>
<evidence type="ECO:0000259" key="16">
    <source>
        <dbReference type="PROSITE" id="PS50853"/>
    </source>
</evidence>
<evidence type="ECO:0000259" key="14">
    <source>
        <dbReference type="PROSITE" id="PS50055"/>
    </source>
</evidence>
<evidence type="ECO:0000256" key="12">
    <source>
        <dbReference type="SAM" id="Phobius"/>
    </source>
</evidence>
<evidence type="ECO:0000256" key="11">
    <source>
        <dbReference type="ARBA" id="ARBA00051722"/>
    </source>
</evidence>
<feature type="domain" description="Fibronectin type-III" evidence="16">
    <location>
        <begin position="679"/>
        <end position="769"/>
    </location>
</feature>
<dbReference type="Proteomes" id="UP001054837">
    <property type="component" value="Unassembled WGS sequence"/>
</dbReference>
<feature type="transmembrane region" description="Helical" evidence="12">
    <location>
        <begin position="3491"/>
        <end position="3515"/>
    </location>
</feature>
<feature type="domain" description="Fibronectin type-III" evidence="16">
    <location>
        <begin position="3113"/>
        <end position="3202"/>
    </location>
</feature>
<feature type="domain" description="Fibronectin type-III" evidence="16">
    <location>
        <begin position="399"/>
        <end position="488"/>
    </location>
</feature>
<feature type="transmembrane region" description="Helical" evidence="12">
    <location>
        <begin position="2453"/>
        <end position="2477"/>
    </location>
</feature>
<dbReference type="InterPro" id="IPR016130">
    <property type="entry name" value="Tyr_Pase_AS"/>
</dbReference>
<feature type="domain" description="Fibronectin type-III" evidence="16">
    <location>
        <begin position="1240"/>
        <end position="1330"/>
    </location>
</feature>
<evidence type="ECO:0000256" key="13">
    <source>
        <dbReference type="SAM" id="SignalP"/>
    </source>
</evidence>
<dbReference type="InterPro" id="IPR003595">
    <property type="entry name" value="Tyr_Pase_cat"/>
</dbReference>
<feature type="domain" description="Fibronectin type-III" evidence="16">
    <location>
        <begin position="1801"/>
        <end position="1891"/>
    </location>
</feature>
<reference evidence="17 18" key="1">
    <citation type="submission" date="2021-06" db="EMBL/GenBank/DDBJ databases">
        <title>Caerostris darwini draft genome.</title>
        <authorList>
            <person name="Kono N."/>
            <person name="Arakawa K."/>
        </authorList>
    </citation>
    <scope>NUCLEOTIDE SEQUENCE [LARGE SCALE GENOMIC DNA]</scope>
</reference>
<sequence length="3847" mass="432661">MAGWLYFVLFLVIQFQKRVAEDCHKEWSVNQKASLHFTWDGEKRDNDVMFFVDPVTVGDGFTYCSSRTLKVPFSQKEIWIEPLCSNTTYWITASQICEDNSNAEEKTFEIYSDIPLAPTGLTADEVTSSSISVKWKEPKPSYGKILAYTIKWSKKTDVNPIDSKDITSTNYKIENLEPYTEYSVQVRASTEAGPGPWSSVLTVRSAVGIPYEPRELKIDKLTNTSFELTWKEPSPSVGDIIRYAVEWTNDTGYKRERKVSNKICRLEGLSPYTNYTTKVRAETKAGLGKWTDSFVVRTLSGVPLAPTNIQNEGVTSLTICIKWNEPTPFKGPVRLYTVRWKHATTNIIKNDSTKSLSYCLQNLEPYTYYDIDVKAQTEAGYGPWSEAKRMQTAAGIPHEPKDVTSSKVTNTSFVVSWIEPSPSVGAIINYVVEWTDDAGQQNELNVNDLYCTLKDLSPYTNYTTKVRAETSAGLGKWADSIVVRTLSGVPLAPTNIQQTGVTNLTICINWKEPTPFKGPIVLYTVRWIHETSSLIKNDSTEMLSYCVKNLEPFMYYNIDVNAKTEAGYGPWSEAKKIQTADGIPYEPKEFKSGKVTNTSLELTWMEPEPSVGVVIRYVVEWIDDAKQQKQRITTNQYCSLEGLSPYTNYTIRVRAETSAGLGKWADSIVVRTQSGVPLAPTNIQMTKVTNLTICIKWNEPTPFKGPIVLYTVRWKHETSSLIKNENTKSLSYCLQNLEPYTYYDIDVKAKTVAGYGPWSEAKKIQTADGIPYEPKEFKSGKVTNTSLELTWMEPEPSVGVVIRYVVEWIDDAKQQKQRITTNKYCTLEGLSPYTNYTIRVRAETSAGLGKWANSIVVRTLSGVPLAPTNIQMTKVTNLTICIKWNEPTPFKGPIVLYTVRWKHETSSLIKNENTKPLSYCLQNLEPYTYYNIDVRAKTVAGYGPWSEAKKIQTADGIPYEPKEFKSGKVTNTSLELTWMEPEPSVGVVIRYVVEWIDDAKQQKQRITTNKYCTLEGLSPYTNYTIRVRAETSAGLGKWADSIVVRTLSGVPLAPTNIQTTDVTNLTICINWNEPTPFKGPIVLYTVRWIHTTSNFYKKETTKSLSYCIKNLEPYTYYDIDVKANTEAGYGPWSEAKRIQTAVGIPHEPKDVKAVKVTNTSIGLTWREPSPSVGPVINYVVEWTDDAAQQKQMNIKDLYCTLKDLSPYTNYTIQVRAETSAGLGKWANSLAVRTLSGVPLAPKNIQQTDVTNLTICINWKEPTPFKGPIMSYTVRWKHATTNIIKNDSTEMSKYCLQNLEPYTYYDIDVNAKTEAGYGPWSEAKRIQTAVGIPYEPKNVTPVKVTNTSLGLTWREPSPSVGPIINYVVEWTDDAAQQKQTNVNDLNCRLENLSPYTNYTIKVRAETSAGLGKWANSLAVRTLSGVPLAPKNIQQTSVTNLTICINWKEPTPFKGPIELYTVRWKQETSSLIKNDSTKSLSYCLQNLEPYIYYDIDVIAKTAAGYGLWSEAKKIRTAVGIPHEPKDVKAVKVTNTSIGLTWMEPSPSVGPIINYVVEWTDDAAQQKQMNIKDLYCTLKDLSPYTNYTIQVRAETSAGLGKWANSLAVRTLSGVPLAPTNIENVGITNLTICINWKEPTPFKGPIVLYTVRWKHETSSLIKKDSTKMSLYCLRNLEPYTYYDIDVKAKTEAGYGPWSEAKKIQTAVGIPTIIRDLKEKIKTAWFIQLTWLPPDPSNGPLQDYEVKWGKTGMMTTRNLTGNTTFLAENLTPYTEYSFQVSASTSVGFGLPSTPLKVRTGVARPSAPIDLELVSATNVSLLVRWKLPGVPNGPISGYTVKWQNVVTEITREIETQSLQHKIVDLDPYTNYSIRVSAKTSAGSGPWTDALVTDTKTGIPYEPKEVKAFKVSNTTIELTWRKPSPSVGVIINYVVKWTDDAAQQKQLNVNDLYCRLENLSPYTNYTILVRAETSAGLGKWSNSIVVRTLSGVPSAPTALEFVSATNVSLLVRWKTPRVPNGPILLYTVQWRKTFSENTNESVAELLQHEIVDLDPYTNYSIWISAKTSAGSGPWTDALVAGTEIGVPKSAHISSVKSESSESVTVEWNTLKPYPGPTTYVLEVWKKPGPCEGRRGVSRHKAIEGTRGSGEWTFKREETVEGLVPYTEYYVRILLKTAVAESASANSDVIKTGPDIPEEPRQVVADCKESTQTKVRWKTPSRPNGQIIEYLVRYGIEYNGWSEKALQVDDACQENYDLLLDGLRPERKYKIYVRAKVEDVEEIGSEASITGYCVLPAGIPPINDLKSLNIYGSSSTTLNMDWSPNVFSDTMGDIMYYAILIGVPEAVGNASSGKDVSEMFPSWSNYSDGSTRFYQATPLDWNPFNKDPLQCKEIEGTNKKYVVRCTVGIEKECSTEKFYCNGPLRPSTNYGVKLRAFTRGGFSETDPLFTYTNPTKEPSSLVGIIIGVVFVLLLVSAFVIGAIVLRRKGKLDQLRFVIMSRLGRQPTAPECPPEQVLEMEPWSQIKPLNVQNFGDHVRLMMSDSHLRFSQEFEVLKQNSPHFPCSIAEMDENRLKNRWQNIFPYDHSRVKLLPLGDEPGSDFVNANYIPGYSSLREYIATQGPLASTVDDFWRMIWEQSVSMIVMLTQCVERGKNKCEQYWPDAGKFKHYGDMQVRTISESMLSSYIIRLYHVQLGSQERRVKQMHFTHWPDFGCPESPDDLINFIRAVRDHLPRYKPGPIIVHCSAGVGRTGTFIAVDRLSQQLHSSDSIDIFGTVTELRHHRINMVQTEDQYIYIHLCVKQLVDDINRPHDEGSEGWLYFVLFLVIQFHKTIADGCNEPWNVTHEASLHFAWDGEDRENDVMFFVDPVTVGDDITDCRNQTLTAPFSQKIIWIEPLCSNTTHWITASQICEDNTTAQEETFEINSDYLLAPSNITTVEVTNTTITLQWDKPYSDAHITAYQVWESATDNFKLSALYHTSKPEYKLAGLVPYTECFIIIRARTESTVGPWSEKMSVRTKIGVPFAPVALKADEVTNTSISVNWKEPQPFYGTILAYTIKWSKKSTVNPINSTDVELTNCKIENLEPYTEYSVQVRASTEAGPGPWSSILTVRSAVGIPSVPLNITAINITSTSILLTWTEPEPANGPDLEYLVSWGIRGSAITQVIVNELEFSATDLIPHTEYAFQVAAKTTAGLGTYSQRIFAQTKIGLPTPPQNLTTVEVTNTSVTIQWEAPELSNGPLLDYVVQFFEHPNGTINEKNSSEKTTKLESLKPNTLYTIRVSAQTEAGIGPSTDDLEVQTGIGVPGPPTNVSSVINATSIILTWYPPEHIPGHIVDYLVSWGVKDTQASLVVIENEKLRYDAVGLLPYTEYVFDIAARTEAGAGTPEFLSLRTDVAIPTSPRKLKPTENTDSSILLRWFEPEHPNGPILNYQVKWSEYLSGEFKTHDTESNWYNITGLKPTTNYSLSVVAKTSAGQGPWSTVLVTSTKDKKPSSNSGFILALALGITLPLLLVALLVGLFIAKRRGAFNCCKQRPREPSVEYINPRPDIQLVGLQKTPRRTFTVHDFEQKYTSIHRYGQSGFLQEFEELKKESPQHPCNAAKMEENLTKNRWVKILAFDHSRVKIQPDAAANRSNFINANYIPGDSYLLEYIATQGPLANTINDFWTAVWQQSVPMIVMLTQCVERAVKTCEKYWPNQGETKLYGDIQVQTTNETILTSHVLRVFLIQYQNQQRHVLHVHFTGWPAAGCPRSPEEFLHFIRVVRSQISDKRPGPMLVHCSAGVGRTGTFIAMDRLMQHVQNKDDIDIYGTVLDMRNYRPEMVFTGDQYIFLYSCVLQMIQDRKENMENIYDTIS</sequence>
<dbReference type="PANTHER" id="PTHR46957:SF3">
    <property type="entry name" value="CYTOKINE RECEPTOR"/>
    <property type="match status" value="1"/>
</dbReference>
<organism evidence="17 18">
    <name type="scientific">Caerostris darwini</name>
    <dbReference type="NCBI Taxonomy" id="1538125"/>
    <lineage>
        <taxon>Eukaryota</taxon>
        <taxon>Metazoa</taxon>
        <taxon>Ecdysozoa</taxon>
        <taxon>Arthropoda</taxon>
        <taxon>Chelicerata</taxon>
        <taxon>Arachnida</taxon>
        <taxon>Araneae</taxon>
        <taxon>Araneomorphae</taxon>
        <taxon>Entelegynae</taxon>
        <taxon>Araneoidea</taxon>
        <taxon>Araneidae</taxon>
        <taxon>Caerostris</taxon>
    </lineage>
</organism>
<evidence type="ECO:0000256" key="7">
    <source>
        <dbReference type="ARBA" id="ARBA00022912"/>
    </source>
</evidence>
<dbReference type="InterPro" id="IPR013783">
    <property type="entry name" value="Ig-like_fold"/>
</dbReference>
<dbReference type="InterPro" id="IPR000387">
    <property type="entry name" value="Tyr_Pase_dom"/>
</dbReference>
<keyword evidence="7" id="KW-0904">Protein phosphatase</keyword>
<evidence type="ECO:0000256" key="9">
    <source>
        <dbReference type="ARBA" id="ARBA00023136"/>
    </source>
</evidence>
<feature type="domain" description="Fibronectin type-III" evidence="16">
    <location>
        <begin position="2924"/>
        <end position="3014"/>
    </location>
</feature>
<dbReference type="SUPFAM" id="SSF52799">
    <property type="entry name" value="(Phosphotyrosine protein) phosphatases II"/>
    <property type="match status" value="2"/>
</dbReference>
<feature type="domain" description="Fibronectin type-III" evidence="16">
    <location>
        <begin position="117"/>
        <end position="208"/>
    </location>
</feature>
<feature type="domain" description="Fibronectin type-III" evidence="16">
    <location>
        <begin position="305"/>
        <end position="395"/>
    </location>
</feature>
<feature type="domain" description="Fibronectin type-III" evidence="16">
    <location>
        <begin position="1708"/>
        <end position="1797"/>
    </location>
</feature>
<feature type="domain" description="Fibronectin type-III" evidence="16">
    <location>
        <begin position="1988"/>
        <end position="2078"/>
    </location>
</feature>
<feature type="domain" description="Fibronectin type-III" evidence="16">
    <location>
        <begin position="3018"/>
        <end position="3109"/>
    </location>
</feature>
<feature type="domain" description="Fibronectin type-III" evidence="16">
    <location>
        <begin position="1147"/>
        <end position="1236"/>
    </location>
</feature>
<evidence type="ECO:0000256" key="4">
    <source>
        <dbReference type="ARBA" id="ARBA00022729"/>
    </source>
</evidence>
<feature type="domain" description="Fibronectin type-III" evidence="16">
    <location>
        <begin position="492"/>
        <end position="582"/>
    </location>
</feature>
<dbReference type="Pfam" id="PF18861">
    <property type="entry name" value="PTP_tm"/>
    <property type="match status" value="1"/>
</dbReference>
<feature type="domain" description="Fibronectin type-III" evidence="16">
    <location>
        <begin position="3297"/>
        <end position="3391"/>
    </location>
</feature>
<evidence type="ECO:0000256" key="8">
    <source>
        <dbReference type="ARBA" id="ARBA00022989"/>
    </source>
</evidence>
<evidence type="ECO:0000256" key="2">
    <source>
        <dbReference type="ARBA" id="ARBA00013064"/>
    </source>
</evidence>
<feature type="domain" description="Tyrosine specific protein phosphatases" evidence="15">
    <location>
        <begin position="3747"/>
        <end position="3822"/>
    </location>
</feature>
<dbReference type="EMBL" id="BPLQ01004550">
    <property type="protein sequence ID" value="GIY08819.1"/>
    <property type="molecule type" value="Genomic_DNA"/>
</dbReference>
<evidence type="ECO:0000256" key="5">
    <source>
        <dbReference type="ARBA" id="ARBA00022737"/>
    </source>
</evidence>
<evidence type="ECO:0000256" key="1">
    <source>
        <dbReference type="ARBA" id="ARBA00004479"/>
    </source>
</evidence>
<dbReference type="Gene3D" id="2.60.40.10">
    <property type="entry name" value="Immunoglobulins"/>
    <property type="match status" value="29"/>
</dbReference>
<dbReference type="GO" id="GO:0016020">
    <property type="term" value="C:membrane"/>
    <property type="evidence" value="ECO:0007669"/>
    <property type="project" value="UniProtKB-SubCell"/>
</dbReference>
<dbReference type="InterPro" id="IPR036116">
    <property type="entry name" value="FN3_sf"/>
</dbReference>
<feature type="domain" description="Fibronectin type-III" evidence="16">
    <location>
        <begin position="2079"/>
        <end position="2187"/>
    </location>
</feature>
<evidence type="ECO:0000313" key="18">
    <source>
        <dbReference type="Proteomes" id="UP001054837"/>
    </source>
</evidence>
<feature type="domain" description="Fibronectin type-III" evidence="16">
    <location>
        <begin position="1521"/>
        <end position="1610"/>
    </location>
</feature>
<dbReference type="SMART" id="SM00060">
    <property type="entry name" value="FN3"/>
    <property type="match status" value="30"/>
</dbReference>
<evidence type="ECO:0000256" key="6">
    <source>
        <dbReference type="ARBA" id="ARBA00022801"/>
    </source>
</evidence>
<dbReference type="PANTHER" id="PTHR46957">
    <property type="entry name" value="CYTOKINE RECEPTOR"/>
    <property type="match status" value="1"/>
</dbReference>
<dbReference type="EC" id="3.1.3.48" evidence="2"/>
<dbReference type="CDD" id="cd00063">
    <property type="entry name" value="FN3"/>
    <property type="match status" value="28"/>
</dbReference>
<dbReference type="Pfam" id="PF00041">
    <property type="entry name" value="fn3"/>
    <property type="match status" value="28"/>
</dbReference>
<feature type="domain" description="Fibronectin type-III" evidence="16">
    <location>
        <begin position="3393"/>
        <end position="3483"/>
    </location>
</feature>
<feature type="domain" description="Tyrosine specific protein phosphatases" evidence="15">
    <location>
        <begin position="2715"/>
        <end position="2787"/>
    </location>
</feature>
<proteinExistence type="predicted"/>
<dbReference type="InterPro" id="IPR000242">
    <property type="entry name" value="PTP_cat"/>
</dbReference>
<evidence type="ECO:0000259" key="15">
    <source>
        <dbReference type="PROSITE" id="PS50056"/>
    </source>
</evidence>
<keyword evidence="3 12" id="KW-0812">Transmembrane</keyword>
<dbReference type="SMART" id="SM00404">
    <property type="entry name" value="PTPc_motif"/>
    <property type="match status" value="2"/>
</dbReference>
<feature type="domain" description="Fibronectin type-III" evidence="16">
    <location>
        <begin position="586"/>
        <end position="675"/>
    </location>
</feature>
<feature type="domain" description="Fibronectin type-III" evidence="16">
    <location>
        <begin position="773"/>
        <end position="862"/>
    </location>
</feature>
<feature type="domain" description="Fibronectin type-III" evidence="16">
    <location>
        <begin position="3206"/>
        <end position="3296"/>
    </location>
</feature>
<feature type="domain" description="Fibronectin type-III" evidence="16">
    <location>
        <begin position="2191"/>
        <end position="2289"/>
    </location>
</feature>
<keyword evidence="4 13" id="KW-0732">Signal</keyword>
<dbReference type="PROSITE" id="PS50055">
    <property type="entry name" value="TYR_PHOSPHATASE_PTP"/>
    <property type="match status" value="2"/>
</dbReference>
<keyword evidence="8 12" id="KW-1133">Transmembrane helix</keyword>
<feature type="domain" description="Fibronectin type-III" evidence="16">
    <location>
        <begin position="1053"/>
        <end position="1143"/>
    </location>
</feature>
<dbReference type="SMART" id="SM00194">
    <property type="entry name" value="PTPc"/>
    <property type="match status" value="2"/>
</dbReference>
<feature type="domain" description="Fibronectin type-III" evidence="16">
    <location>
        <begin position="960"/>
        <end position="1049"/>
    </location>
</feature>
<dbReference type="PROSITE" id="PS00383">
    <property type="entry name" value="TYR_PHOSPHATASE_1"/>
    <property type="match status" value="2"/>
</dbReference>
<dbReference type="InterPro" id="IPR003961">
    <property type="entry name" value="FN3_dom"/>
</dbReference>
<feature type="domain" description="Tyrosine-protein phosphatase" evidence="14">
    <location>
        <begin position="3575"/>
        <end position="3831"/>
    </location>
</feature>
<gene>
    <name evidence="17" type="primary">PTPRQ</name>
    <name evidence="17" type="ORF">CDAR_199221</name>
</gene>
<dbReference type="PROSITE" id="PS50056">
    <property type="entry name" value="TYR_PHOSPHATASE_2"/>
    <property type="match status" value="2"/>
</dbReference>
<keyword evidence="6" id="KW-0378">Hydrolase</keyword>
<comment type="caution">
    <text evidence="17">The sequence shown here is derived from an EMBL/GenBank/DDBJ whole genome shotgun (WGS) entry which is preliminary data.</text>
</comment>
<evidence type="ECO:0000256" key="3">
    <source>
        <dbReference type="ARBA" id="ARBA00022692"/>
    </source>
</evidence>
<dbReference type="FunFam" id="3.90.190.10:FF:000009">
    <property type="entry name" value="Receptor-type tyrosine-protein phosphatase beta"/>
    <property type="match status" value="2"/>
</dbReference>
<name>A0AAV4QIZ6_9ARAC</name>